<keyword evidence="9" id="KW-0963">Cytoplasm</keyword>
<comment type="subcellular location">
    <subcellularLocation>
        <location evidence="9">Cytoplasm</location>
    </subcellularLocation>
</comment>
<evidence type="ECO:0000256" key="4">
    <source>
        <dbReference type="ARBA" id="ARBA00022679"/>
    </source>
</evidence>
<comment type="catalytic activity">
    <reaction evidence="8 9">
        <text>N-acetyl-L-glutamate + ATP = N-acetyl-L-glutamyl 5-phosphate + ADP</text>
        <dbReference type="Rhea" id="RHEA:14629"/>
        <dbReference type="ChEBI" id="CHEBI:30616"/>
        <dbReference type="ChEBI" id="CHEBI:44337"/>
        <dbReference type="ChEBI" id="CHEBI:57936"/>
        <dbReference type="ChEBI" id="CHEBI:456216"/>
        <dbReference type="EC" id="2.7.2.8"/>
    </reaction>
</comment>
<dbReference type="HAMAP" id="MF_00082">
    <property type="entry name" value="ArgB"/>
    <property type="match status" value="1"/>
</dbReference>
<evidence type="ECO:0000256" key="5">
    <source>
        <dbReference type="ARBA" id="ARBA00022741"/>
    </source>
</evidence>
<dbReference type="InterPro" id="IPR001048">
    <property type="entry name" value="Asp/Glu/Uridylate_kinase"/>
</dbReference>
<comment type="similarity">
    <text evidence="9">Belongs to the acetylglutamate kinase family. ArgB subfamily.</text>
</comment>
<evidence type="ECO:0000313" key="12">
    <source>
        <dbReference type="Proteomes" id="UP000031408"/>
    </source>
</evidence>
<organism evidence="11 12">
    <name type="scientific">Flavihumibacter solisilvae</name>
    <dbReference type="NCBI Taxonomy" id="1349421"/>
    <lineage>
        <taxon>Bacteria</taxon>
        <taxon>Pseudomonadati</taxon>
        <taxon>Bacteroidota</taxon>
        <taxon>Chitinophagia</taxon>
        <taxon>Chitinophagales</taxon>
        <taxon>Chitinophagaceae</taxon>
        <taxon>Flavihumibacter</taxon>
    </lineage>
</organism>
<name>A0A0C1KYF0_9BACT</name>
<feature type="site" description="Transition state stabilizer" evidence="9">
    <location>
        <position position="8"/>
    </location>
</feature>
<dbReference type="Gene3D" id="3.40.1160.10">
    <property type="entry name" value="Acetylglutamate kinase-like"/>
    <property type="match status" value="1"/>
</dbReference>
<dbReference type="AlphaFoldDB" id="A0A0C1KYF0"/>
<evidence type="ECO:0000256" key="1">
    <source>
        <dbReference type="ARBA" id="ARBA00004828"/>
    </source>
</evidence>
<dbReference type="GO" id="GO:0042450">
    <property type="term" value="P:L-arginine biosynthetic process via ornithine"/>
    <property type="evidence" value="ECO:0007669"/>
    <property type="project" value="UniProtKB-UniRule"/>
</dbReference>
<evidence type="ECO:0000256" key="6">
    <source>
        <dbReference type="ARBA" id="ARBA00022777"/>
    </source>
</evidence>
<dbReference type="UniPathway" id="UPA00068">
    <property type="reaction ID" value="UER00107"/>
</dbReference>
<dbReference type="InterPro" id="IPR004662">
    <property type="entry name" value="AcgluKinase_fam"/>
</dbReference>
<dbReference type="SUPFAM" id="SSF53633">
    <property type="entry name" value="Carbamate kinase-like"/>
    <property type="match status" value="1"/>
</dbReference>
<feature type="site" description="Transition state stabilizer" evidence="9">
    <location>
        <position position="225"/>
    </location>
</feature>
<dbReference type="Pfam" id="PF00696">
    <property type="entry name" value="AA_kinase"/>
    <property type="match status" value="1"/>
</dbReference>
<evidence type="ECO:0000256" key="7">
    <source>
        <dbReference type="ARBA" id="ARBA00022840"/>
    </source>
</evidence>
<dbReference type="NCBIfam" id="TIGR00761">
    <property type="entry name" value="argB"/>
    <property type="match status" value="1"/>
</dbReference>
<evidence type="ECO:0000256" key="2">
    <source>
        <dbReference type="ARBA" id="ARBA00022571"/>
    </source>
</evidence>
<proteinExistence type="inferred from homology"/>
<comment type="caution">
    <text evidence="11">The sequence shown here is derived from an EMBL/GenBank/DDBJ whole genome shotgun (WGS) entry which is preliminary data.</text>
</comment>
<feature type="domain" description="Aspartate/glutamate/uridylate kinase" evidence="10">
    <location>
        <begin position="3"/>
        <end position="243"/>
    </location>
</feature>
<dbReference type="Proteomes" id="UP000031408">
    <property type="component" value="Unassembled WGS sequence"/>
</dbReference>
<comment type="pathway">
    <text evidence="1 9">Amino-acid biosynthesis; L-arginine biosynthesis; N(2)-acetyl-L-ornithine from L-glutamate: step 2/4.</text>
</comment>
<keyword evidence="4 9" id="KW-0808">Transferase</keyword>
<dbReference type="GO" id="GO:0005524">
    <property type="term" value="F:ATP binding"/>
    <property type="evidence" value="ECO:0007669"/>
    <property type="project" value="UniProtKB-UniRule"/>
</dbReference>
<dbReference type="InterPro" id="IPR036393">
    <property type="entry name" value="AceGlu_kinase-like_sf"/>
</dbReference>
<keyword evidence="5 9" id="KW-0547">Nucleotide-binding</keyword>
<feature type="binding site" evidence="9">
    <location>
        <position position="62"/>
    </location>
    <ligand>
        <name>substrate</name>
    </ligand>
</feature>
<keyword evidence="2 9" id="KW-0055">Arginine biosynthesis</keyword>
<evidence type="ECO:0000256" key="3">
    <source>
        <dbReference type="ARBA" id="ARBA00022605"/>
    </source>
</evidence>
<dbReference type="PANTHER" id="PTHR23342:SF0">
    <property type="entry name" value="N-ACETYLGLUTAMATE SYNTHASE, MITOCHONDRIAL"/>
    <property type="match status" value="1"/>
</dbReference>
<reference evidence="11 12" key="1">
    <citation type="submission" date="2014-11" db="EMBL/GenBank/DDBJ databases">
        <title>Genome sequence of Flavihumibacter solisilvae 3-3.</title>
        <authorList>
            <person name="Zhou G."/>
            <person name="Li M."/>
            <person name="Wang G."/>
        </authorList>
    </citation>
    <scope>NUCLEOTIDE SEQUENCE [LARGE SCALE GENOMIC DNA]</scope>
    <source>
        <strain evidence="11 12">3-3</strain>
    </source>
</reference>
<dbReference type="EMBL" id="JSVC01000028">
    <property type="protein sequence ID" value="KIC92747.1"/>
    <property type="molecule type" value="Genomic_DNA"/>
</dbReference>
<dbReference type="PIRSF" id="PIRSF000728">
    <property type="entry name" value="NAGK"/>
    <property type="match status" value="1"/>
</dbReference>
<dbReference type="OrthoDB" id="9803155at2"/>
<evidence type="ECO:0000256" key="8">
    <source>
        <dbReference type="ARBA" id="ARBA00048141"/>
    </source>
</evidence>
<dbReference type="CDD" id="cd04238">
    <property type="entry name" value="AAK_NAGK-like"/>
    <property type="match status" value="1"/>
</dbReference>
<evidence type="ECO:0000259" key="10">
    <source>
        <dbReference type="Pfam" id="PF00696"/>
    </source>
</evidence>
<dbReference type="GO" id="GO:0005737">
    <property type="term" value="C:cytoplasm"/>
    <property type="evidence" value="ECO:0007669"/>
    <property type="project" value="UniProtKB-SubCell"/>
</dbReference>
<evidence type="ECO:0000313" key="11">
    <source>
        <dbReference type="EMBL" id="KIC92747.1"/>
    </source>
</evidence>
<dbReference type="STRING" id="1349421.OI18_21065"/>
<keyword evidence="6 9" id="KW-0418">Kinase</keyword>
<keyword evidence="12" id="KW-1185">Reference proteome</keyword>
<keyword evidence="3 9" id="KW-0028">Amino-acid biosynthesis</keyword>
<dbReference type="PANTHER" id="PTHR23342">
    <property type="entry name" value="N-ACETYLGLUTAMATE SYNTHASE"/>
    <property type="match status" value="1"/>
</dbReference>
<keyword evidence="7 9" id="KW-0067">ATP-binding</keyword>
<dbReference type="RefSeq" id="WP_039143744.1">
    <property type="nucleotide sequence ID" value="NZ_JSVC01000028.1"/>
</dbReference>
<gene>
    <name evidence="9" type="primary">argB</name>
    <name evidence="11" type="ORF">OI18_21065</name>
</gene>
<dbReference type="InterPro" id="IPR037528">
    <property type="entry name" value="ArgB"/>
</dbReference>
<comment type="function">
    <text evidence="9">Catalyzes the ATP-dependent phosphorylation of N-acetyl-L-glutamate.</text>
</comment>
<sequence length="263" mass="28349">MNKLFIIKIGGNVIDNSDALRSFLGDFATVDGRKILVHGGGKIATRIGEQLGIESKYVDGRRITDDQTIDLVTMVYGGLVNKKIVAQLQALKCNALGICGADGNLVPAEKRPVKEIDWGWVGDVKSNQLPSDRWQVLLDNGFVPVLAPLTHDSNAHIMNTNADTMASAIAVALSTAYDVRLIYCFEKKGVLESVEDDNSVIRTINKESYAQLKAEQKLFAGILPKLDNAFAAIDAGVKEVLIGHADDLLQNTTPSTTGTLISA</sequence>
<dbReference type="EC" id="2.7.2.8" evidence="9"/>
<dbReference type="GO" id="GO:0003991">
    <property type="term" value="F:acetylglutamate kinase activity"/>
    <property type="evidence" value="ECO:0007669"/>
    <property type="project" value="UniProtKB-UniRule"/>
</dbReference>
<feature type="binding site" evidence="9">
    <location>
        <begin position="40"/>
        <end position="41"/>
    </location>
    <ligand>
        <name>substrate</name>
    </ligand>
</feature>
<protein>
    <recommendedName>
        <fullName evidence="9">Acetylglutamate kinase</fullName>
        <ecNumber evidence="9">2.7.2.8</ecNumber>
    </recommendedName>
    <alternativeName>
        <fullName evidence="9">N-acetyl-L-glutamate 5-phosphotransferase</fullName>
    </alternativeName>
    <alternativeName>
        <fullName evidence="9">NAG kinase</fullName>
        <shortName evidence="9">NAGK</shortName>
    </alternativeName>
</protein>
<feature type="binding site" evidence="9">
    <location>
        <position position="159"/>
    </location>
    <ligand>
        <name>substrate</name>
    </ligand>
</feature>
<evidence type="ECO:0000256" key="9">
    <source>
        <dbReference type="HAMAP-Rule" id="MF_00082"/>
    </source>
</evidence>
<accession>A0A0C1KYF0</accession>